<sequence length="143" mass="16383">MSSEASGIPSTSMQFIKLKSSGSNTNTSYGMQLANLPESVIHRVLSYLSHPELLQAQRVSKQFYRLIRRNAHLLCRPEIMEMGMCGCEKRTRPFGRLQTSSVLKANRRRRLLVKLTRKVSSAVKCREFYQDEEYTGGEFFIVS</sequence>
<reference evidence="3" key="1">
    <citation type="submission" date="2022-11" db="UniProtKB">
        <authorList>
            <consortium name="WormBaseParasite"/>
        </authorList>
    </citation>
    <scope>IDENTIFICATION</scope>
</reference>
<dbReference type="CDD" id="cd09917">
    <property type="entry name" value="F-box_SF"/>
    <property type="match status" value="1"/>
</dbReference>
<dbReference type="SMART" id="SM00256">
    <property type="entry name" value="FBOX"/>
    <property type="match status" value="1"/>
</dbReference>
<dbReference type="Proteomes" id="UP000887581">
    <property type="component" value="Unplaced"/>
</dbReference>
<feature type="domain" description="F-box" evidence="1">
    <location>
        <begin position="30"/>
        <end position="70"/>
    </location>
</feature>
<accession>A0A915PVX2</accession>
<evidence type="ECO:0000259" key="1">
    <source>
        <dbReference type="PROSITE" id="PS50181"/>
    </source>
</evidence>
<organism evidence="2 3">
    <name type="scientific">Setaria digitata</name>
    <dbReference type="NCBI Taxonomy" id="48799"/>
    <lineage>
        <taxon>Eukaryota</taxon>
        <taxon>Metazoa</taxon>
        <taxon>Ecdysozoa</taxon>
        <taxon>Nematoda</taxon>
        <taxon>Chromadorea</taxon>
        <taxon>Rhabditida</taxon>
        <taxon>Spirurina</taxon>
        <taxon>Spiruromorpha</taxon>
        <taxon>Filarioidea</taxon>
        <taxon>Setariidae</taxon>
        <taxon>Setaria</taxon>
    </lineage>
</organism>
<dbReference type="WBParaSite" id="sdigi.contig377.g7868.t1">
    <property type="protein sequence ID" value="sdigi.contig377.g7868.t1"/>
    <property type="gene ID" value="sdigi.contig377.g7868"/>
</dbReference>
<dbReference type="AlphaFoldDB" id="A0A915PVX2"/>
<dbReference type="Gene3D" id="1.20.1280.50">
    <property type="match status" value="1"/>
</dbReference>
<proteinExistence type="predicted"/>
<dbReference type="PROSITE" id="PS50181">
    <property type="entry name" value="FBOX"/>
    <property type="match status" value="1"/>
</dbReference>
<evidence type="ECO:0000313" key="2">
    <source>
        <dbReference type="Proteomes" id="UP000887581"/>
    </source>
</evidence>
<name>A0A915PVX2_9BILA</name>
<evidence type="ECO:0000313" key="3">
    <source>
        <dbReference type="WBParaSite" id="sdigi.contig377.g7868.t1"/>
    </source>
</evidence>
<keyword evidence="2" id="KW-1185">Reference proteome</keyword>
<dbReference type="SUPFAM" id="SSF81383">
    <property type="entry name" value="F-box domain"/>
    <property type="match status" value="1"/>
</dbReference>
<protein>
    <submittedName>
        <fullName evidence="3">F-box domain-containing protein</fullName>
    </submittedName>
</protein>
<dbReference type="InterPro" id="IPR036047">
    <property type="entry name" value="F-box-like_dom_sf"/>
</dbReference>
<dbReference type="Pfam" id="PF12937">
    <property type="entry name" value="F-box-like"/>
    <property type="match status" value="1"/>
</dbReference>
<dbReference type="InterPro" id="IPR001810">
    <property type="entry name" value="F-box_dom"/>
</dbReference>